<sequence length="272" mass="27781">MSPDLHHLSGAYSVDALDLDERTDFEHHLFVCASCQAEVRELSATAHALDSLVEHAPPASLRASVLAGIAQVRPLPPLVRDDVAEDAVAHHPGSTPPATPAPEVGPAPVGGEAGATTEGATVIPLFRRASTWLVAAAAAAVLAVGGVAWGPWSADQPTLTAVQQVEQAADATTVTQHTGQTMATLAYSRSRDQSALTVTGMPSLEQGEVYQLWYIGADGARSAGFLSAGADGNGSAVLEGSLTGADQVGVTVEPDGGSEQPTTQPVMVVKLA</sequence>
<feature type="compositionally biased region" description="Pro residues" evidence="11">
    <location>
        <begin position="94"/>
        <end position="105"/>
    </location>
</feature>
<dbReference type="RefSeq" id="WP_165566966.1">
    <property type="nucleotide sequence ID" value="NZ_SAYU02000088.1"/>
</dbReference>
<evidence type="ECO:0000256" key="8">
    <source>
        <dbReference type="ARBA" id="ARBA00023163"/>
    </source>
</evidence>
<dbReference type="PANTHER" id="PTHR37461">
    <property type="entry name" value="ANTI-SIGMA-K FACTOR RSKA"/>
    <property type="match status" value="1"/>
</dbReference>
<evidence type="ECO:0000256" key="11">
    <source>
        <dbReference type="SAM" id="MobiDB-lite"/>
    </source>
</evidence>
<evidence type="ECO:0000256" key="10">
    <source>
        <dbReference type="ARBA" id="ARBA00030803"/>
    </source>
</evidence>
<comment type="subcellular location">
    <subcellularLocation>
        <location evidence="2">Cell membrane</location>
    </subcellularLocation>
    <subcellularLocation>
        <location evidence="1">Membrane</location>
        <topology evidence="1">Single-pass membrane protein</topology>
    </subcellularLocation>
</comment>
<dbReference type="GO" id="GO:0005886">
    <property type="term" value="C:plasma membrane"/>
    <property type="evidence" value="ECO:0007669"/>
    <property type="project" value="UniProtKB-SubCell"/>
</dbReference>
<keyword evidence="7" id="KW-0472">Membrane</keyword>
<dbReference type="Pfam" id="PF10099">
    <property type="entry name" value="RskA_C"/>
    <property type="match status" value="1"/>
</dbReference>
<comment type="caution">
    <text evidence="13">The sequence shown here is derived from an EMBL/GenBank/DDBJ whole genome shotgun (WGS) entry which is preliminary data.</text>
</comment>
<keyword evidence="6" id="KW-0805">Transcription regulation</keyword>
<dbReference type="AlphaFoldDB" id="A0A8T6R8X8"/>
<dbReference type="Proteomes" id="UP000287866">
    <property type="component" value="Unassembled WGS sequence"/>
</dbReference>
<keyword evidence="14" id="KW-1185">Reference proteome</keyword>
<organism evidence="13 14">
    <name type="scientific">Phycicoccus flavus</name>
    <dbReference type="NCBI Taxonomy" id="2502783"/>
    <lineage>
        <taxon>Bacteria</taxon>
        <taxon>Bacillati</taxon>
        <taxon>Actinomycetota</taxon>
        <taxon>Actinomycetes</taxon>
        <taxon>Micrococcales</taxon>
        <taxon>Intrasporangiaceae</taxon>
        <taxon>Phycicoccus</taxon>
    </lineage>
</organism>
<evidence type="ECO:0000256" key="2">
    <source>
        <dbReference type="ARBA" id="ARBA00004236"/>
    </source>
</evidence>
<keyword evidence="5" id="KW-1133">Transmembrane helix</keyword>
<dbReference type="InterPro" id="IPR041916">
    <property type="entry name" value="Anti_sigma_zinc_sf"/>
</dbReference>
<evidence type="ECO:0000313" key="13">
    <source>
        <dbReference type="EMBL" id="NHA69983.1"/>
    </source>
</evidence>
<evidence type="ECO:0000256" key="4">
    <source>
        <dbReference type="ARBA" id="ARBA00022692"/>
    </source>
</evidence>
<protein>
    <recommendedName>
        <fullName evidence="10">Regulator of SigK</fullName>
    </recommendedName>
    <alternativeName>
        <fullName evidence="9">Sigma-K anti-sigma factor RskA</fullName>
    </alternativeName>
</protein>
<gene>
    <name evidence="13" type="ORF">EPD83_018270</name>
</gene>
<evidence type="ECO:0000256" key="5">
    <source>
        <dbReference type="ARBA" id="ARBA00022989"/>
    </source>
</evidence>
<accession>A0A8T6R8X8</accession>
<evidence type="ECO:0000256" key="9">
    <source>
        <dbReference type="ARBA" id="ARBA00029829"/>
    </source>
</evidence>
<dbReference type="InterPro" id="IPR018764">
    <property type="entry name" value="RskA_C"/>
</dbReference>
<evidence type="ECO:0000256" key="7">
    <source>
        <dbReference type="ARBA" id="ARBA00023136"/>
    </source>
</evidence>
<keyword evidence="4" id="KW-0812">Transmembrane</keyword>
<proteinExistence type="predicted"/>
<evidence type="ECO:0000256" key="3">
    <source>
        <dbReference type="ARBA" id="ARBA00022475"/>
    </source>
</evidence>
<dbReference type="GO" id="GO:0006417">
    <property type="term" value="P:regulation of translation"/>
    <property type="evidence" value="ECO:0007669"/>
    <property type="project" value="TreeGrafter"/>
</dbReference>
<dbReference type="Gene3D" id="1.10.10.1320">
    <property type="entry name" value="Anti-sigma factor, zinc-finger domain"/>
    <property type="match status" value="1"/>
</dbReference>
<evidence type="ECO:0000313" key="14">
    <source>
        <dbReference type="Proteomes" id="UP000287866"/>
    </source>
</evidence>
<name>A0A8T6R8X8_9MICO</name>
<feature type="domain" description="Anti-sigma K factor RskA C-terminal" evidence="12">
    <location>
        <begin position="134"/>
        <end position="266"/>
    </location>
</feature>
<keyword evidence="3" id="KW-1003">Cell membrane</keyword>
<dbReference type="PANTHER" id="PTHR37461:SF1">
    <property type="entry name" value="ANTI-SIGMA-K FACTOR RSKA"/>
    <property type="match status" value="1"/>
</dbReference>
<dbReference type="GO" id="GO:0016989">
    <property type="term" value="F:sigma factor antagonist activity"/>
    <property type="evidence" value="ECO:0007669"/>
    <property type="project" value="TreeGrafter"/>
</dbReference>
<reference evidence="13" key="1">
    <citation type="submission" date="2020-03" db="EMBL/GenBank/DDBJ databases">
        <title>Phycicoccus flavus sp. nov., a novel endophytic actinobacterium isolated from branch of Kandelia candel.</title>
        <authorList>
            <person name="Tuo L."/>
        </authorList>
    </citation>
    <scope>NUCLEOTIDE SEQUENCE</scope>
    <source>
        <strain evidence="13">CMS6Z-2</strain>
    </source>
</reference>
<feature type="region of interest" description="Disordered" evidence="11">
    <location>
        <begin position="87"/>
        <end position="115"/>
    </location>
</feature>
<dbReference type="InterPro" id="IPR051474">
    <property type="entry name" value="Anti-sigma-K/W_factor"/>
</dbReference>
<evidence type="ECO:0000256" key="6">
    <source>
        <dbReference type="ARBA" id="ARBA00023015"/>
    </source>
</evidence>
<evidence type="ECO:0000256" key="1">
    <source>
        <dbReference type="ARBA" id="ARBA00004167"/>
    </source>
</evidence>
<feature type="compositionally biased region" description="Low complexity" evidence="11">
    <location>
        <begin position="106"/>
        <end position="115"/>
    </location>
</feature>
<dbReference type="EMBL" id="SAYU02000088">
    <property type="protein sequence ID" value="NHA69983.1"/>
    <property type="molecule type" value="Genomic_DNA"/>
</dbReference>
<keyword evidence="8" id="KW-0804">Transcription</keyword>
<evidence type="ECO:0000259" key="12">
    <source>
        <dbReference type="Pfam" id="PF10099"/>
    </source>
</evidence>